<dbReference type="GO" id="GO:0050660">
    <property type="term" value="F:flavin adenine dinucleotide binding"/>
    <property type="evidence" value="ECO:0007669"/>
    <property type="project" value="InterPro"/>
</dbReference>
<reference evidence="9" key="1">
    <citation type="submission" date="2017-02" db="EMBL/GenBank/DDBJ databases">
        <authorList>
            <person name="Varghese N."/>
            <person name="Submissions S."/>
        </authorList>
    </citation>
    <scope>NUCLEOTIDE SEQUENCE [LARGE SCALE GENOMIC DNA]</scope>
    <source>
        <strain evidence="9">SM117</strain>
    </source>
</reference>
<dbReference type="Gene3D" id="3.50.50.60">
    <property type="entry name" value="FAD/NAD(P)-binding domain"/>
    <property type="match status" value="2"/>
</dbReference>
<dbReference type="InterPro" id="IPR036188">
    <property type="entry name" value="FAD/NAD-bd_sf"/>
</dbReference>
<evidence type="ECO:0000256" key="2">
    <source>
        <dbReference type="ARBA" id="ARBA00010790"/>
    </source>
</evidence>
<comment type="cofactor">
    <cofactor evidence="1">
        <name>FAD</name>
        <dbReference type="ChEBI" id="CHEBI:57692"/>
    </cofactor>
</comment>
<dbReference type="InterPro" id="IPR000172">
    <property type="entry name" value="GMC_OxRdtase_N"/>
</dbReference>
<evidence type="ECO:0000259" key="7">
    <source>
        <dbReference type="Pfam" id="PF05199"/>
    </source>
</evidence>
<evidence type="ECO:0000256" key="1">
    <source>
        <dbReference type="ARBA" id="ARBA00001974"/>
    </source>
</evidence>
<dbReference type="EMBL" id="FVZE01000009">
    <property type="protein sequence ID" value="SLK09127.1"/>
    <property type="molecule type" value="Genomic_DNA"/>
</dbReference>
<proteinExistence type="inferred from homology"/>
<dbReference type="Pfam" id="PF00732">
    <property type="entry name" value="GMC_oxred_N"/>
    <property type="match status" value="1"/>
</dbReference>
<evidence type="ECO:0000259" key="6">
    <source>
        <dbReference type="Pfam" id="PF00732"/>
    </source>
</evidence>
<dbReference type="SUPFAM" id="SSF54373">
    <property type="entry name" value="FAD-linked reductases, C-terminal domain"/>
    <property type="match status" value="1"/>
</dbReference>
<name>A0A1U6IMC3_9SPHN</name>
<dbReference type="Proteomes" id="UP000190989">
    <property type="component" value="Unassembled WGS sequence"/>
</dbReference>
<feature type="domain" description="Glucose-methanol-choline oxidoreductase C-terminal" evidence="7">
    <location>
        <begin position="394"/>
        <end position="539"/>
    </location>
</feature>
<evidence type="ECO:0000313" key="9">
    <source>
        <dbReference type="Proteomes" id="UP000190989"/>
    </source>
</evidence>
<dbReference type="Pfam" id="PF05199">
    <property type="entry name" value="GMC_oxred_C"/>
    <property type="match status" value="1"/>
</dbReference>
<dbReference type="InterPro" id="IPR051473">
    <property type="entry name" value="P2Ox-like"/>
</dbReference>
<feature type="domain" description="Glucose-methanol-choline oxidoreductase N-terminal" evidence="6">
    <location>
        <begin position="11"/>
        <end position="298"/>
    </location>
</feature>
<evidence type="ECO:0000256" key="3">
    <source>
        <dbReference type="ARBA" id="ARBA00022630"/>
    </source>
</evidence>
<sequence>MQMDKTFDVVVIGSGASGSFAAKELTERGLDVLVLEAGRAITEQDFPSDFAGPKEKGIQLWARARAAVTGQPIQSKVAFYGQQQRHLFVRDSDHPYSTPPGKPFLWIRGKQLGGRLHTFGRVLLRWSDTDFKAASRDGYGDDWPISYSDVNPYYSKVEELLEVRGCPAGIPNVPDGNFAGPSKLTAAEADFKEKTETHWPERKSISWRYMPPNIKRVPRPILAAQDTGRLTVRSDAIVRRVLTDPTTGKATGAEFIDRQTREIEVVHAAAIMVCASPIESVRLLLNSAGGKHPNGIGNSSGMLGRCFMDQVPNLIMGTIPDRKGNEIDDTLPPDPFYGITGGIYIPRWENVSSITNSEFLRGFGYQGTAGRLFTSPDKPAKFAFMGFGEMLAHRDNRISLHPTRKDKWGIPIPHIDVEMRKNELAMLRAQSRAALEMAQNAGLDTEFVGSCLGIEEHGRGAFPDADWFSRWLVRLNFKSSMSIGAAIHESGGARMGDDPATSVVNSQNQCWDVPNLFITDASTFPTSGCAGTTLTVMALSMRAGEYVAKQMAAGAM</sequence>
<dbReference type="PANTHER" id="PTHR42784:SF1">
    <property type="entry name" value="PYRANOSE 2-OXIDASE"/>
    <property type="match status" value="1"/>
</dbReference>
<keyword evidence="5" id="KW-0560">Oxidoreductase</keyword>
<keyword evidence="4" id="KW-0274">FAD</keyword>
<dbReference type="PANTHER" id="PTHR42784">
    <property type="entry name" value="PYRANOSE 2-OXIDASE"/>
    <property type="match status" value="1"/>
</dbReference>
<organism evidence="8 9">
    <name type="scientific">Novosphingobium mathurense</name>
    <dbReference type="NCBI Taxonomy" id="428990"/>
    <lineage>
        <taxon>Bacteria</taxon>
        <taxon>Pseudomonadati</taxon>
        <taxon>Pseudomonadota</taxon>
        <taxon>Alphaproteobacteria</taxon>
        <taxon>Sphingomonadales</taxon>
        <taxon>Sphingomonadaceae</taxon>
        <taxon>Novosphingobium</taxon>
    </lineage>
</organism>
<gene>
    <name evidence="8" type="ORF">SAMN06295987_10991</name>
</gene>
<evidence type="ECO:0000256" key="4">
    <source>
        <dbReference type="ARBA" id="ARBA00022827"/>
    </source>
</evidence>
<comment type="similarity">
    <text evidence="2">Belongs to the GMC oxidoreductase family.</text>
</comment>
<dbReference type="STRING" id="428990.SAMN06295987_10991"/>
<keyword evidence="9" id="KW-1185">Reference proteome</keyword>
<protein>
    <submittedName>
        <fullName evidence="8">Choline dehydrogenase</fullName>
    </submittedName>
</protein>
<dbReference type="AlphaFoldDB" id="A0A1U6IMC3"/>
<dbReference type="SUPFAM" id="SSF51905">
    <property type="entry name" value="FAD/NAD(P)-binding domain"/>
    <property type="match status" value="1"/>
</dbReference>
<evidence type="ECO:0000256" key="5">
    <source>
        <dbReference type="ARBA" id="ARBA00023002"/>
    </source>
</evidence>
<keyword evidence="3" id="KW-0285">Flavoprotein</keyword>
<dbReference type="GO" id="GO:0016614">
    <property type="term" value="F:oxidoreductase activity, acting on CH-OH group of donors"/>
    <property type="evidence" value="ECO:0007669"/>
    <property type="project" value="InterPro"/>
</dbReference>
<dbReference type="InterPro" id="IPR007867">
    <property type="entry name" value="GMC_OxRtase_C"/>
</dbReference>
<accession>A0A1U6IMC3</accession>
<evidence type="ECO:0000313" key="8">
    <source>
        <dbReference type="EMBL" id="SLK09127.1"/>
    </source>
</evidence>